<dbReference type="KEGG" id="lyj:FKV23_06275"/>
<dbReference type="InterPro" id="IPR022742">
    <property type="entry name" value="Hydrolase_4"/>
</dbReference>
<dbReference type="GO" id="GO:0016787">
    <property type="term" value="F:hydrolase activity"/>
    <property type="evidence" value="ECO:0007669"/>
    <property type="project" value="UniProtKB-KW"/>
</dbReference>
<protein>
    <submittedName>
        <fullName evidence="2">Alpha/beta hydrolase</fullName>
    </submittedName>
</protein>
<dbReference type="InterPro" id="IPR029058">
    <property type="entry name" value="AB_hydrolase_fold"/>
</dbReference>
<dbReference type="Proteomes" id="UP000317199">
    <property type="component" value="Chromosome"/>
</dbReference>
<dbReference type="EMBL" id="CP041242">
    <property type="protein sequence ID" value="QDH69743.1"/>
    <property type="molecule type" value="Genomic_DNA"/>
</dbReference>
<dbReference type="Gene3D" id="3.40.50.1820">
    <property type="entry name" value="alpha/beta hydrolase"/>
    <property type="match status" value="1"/>
</dbReference>
<evidence type="ECO:0000313" key="3">
    <source>
        <dbReference type="Proteomes" id="UP000317199"/>
    </source>
</evidence>
<organism evidence="2 3">
    <name type="scientific">Marilutibacter alkalisoli</name>
    <dbReference type="NCBI Taxonomy" id="2591633"/>
    <lineage>
        <taxon>Bacteria</taxon>
        <taxon>Pseudomonadati</taxon>
        <taxon>Pseudomonadota</taxon>
        <taxon>Gammaproteobacteria</taxon>
        <taxon>Lysobacterales</taxon>
        <taxon>Lysobacteraceae</taxon>
        <taxon>Marilutibacter</taxon>
    </lineage>
</organism>
<proteinExistence type="predicted"/>
<dbReference type="OrthoDB" id="249225at2"/>
<reference evidence="2 3" key="1">
    <citation type="submission" date="2019-06" db="EMBL/GenBank/DDBJ databases">
        <title>Lysobacter alkalisoli sp. nov. isolated from saline-alkali soil.</title>
        <authorList>
            <person name="Sun J.-Q."/>
            <person name="Xu L."/>
        </authorList>
    </citation>
    <scope>NUCLEOTIDE SEQUENCE [LARGE SCALE GENOMIC DNA]</scope>
    <source>
        <strain evidence="2 3">SJ-36</strain>
    </source>
</reference>
<evidence type="ECO:0000313" key="2">
    <source>
        <dbReference type="EMBL" id="QDH69743.1"/>
    </source>
</evidence>
<feature type="domain" description="Serine aminopeptidase S33" evidence="1">
    <location>
        <begin position="116"/>
        <end position="226"/>
    </location>
</feature>
<accession>A0A514BQR4</accession>
<sequence length="360" mass="39547">MESFCRHRCLRRAPAGRGRASRAPVAGSGRNAAVRPAAVVRIAAVPAPQRGPAGPAHCRRRWRVNAMIDRPGELQAPERRISNGLGESVHRFGAGLIGVLHRPHAQARGGARNTAVILFNAGLVHRAGPYRGYVRLARALAAAGFAVLRFDQAGRGDSPTASPSTGDRHQREAQAAMTLIGAETGAMRFVLGGICSGADDAFHIAVRDRRVAGAILLDGPGYRTRGFWIRHLLPRLFSPRRWLSLARRLRAEKTPGLLDYRDFPERADAARQLAGLVDRGVRLLCLYTSGSYYYFNHAGQFAAALGRAGRAPQVRVELWRDCEHTFYLRRERERLVARVTDWMLEEFPASSSERTANAGP</sequence>
<evidence type="ECO:0000259" key="1">
    <source>
        <dbReference type="Pfam" id="PF12146"/>
    </source>
</evidence>
<dbReference type="Pfam" id="PF12146">
    <property type="entry name" value="Hydrolase_4"/>
    <property type="match status" value="1"/>
</dbReference>
<dbReference type="SUPFAM" id="SSF53474">
    <property type="entry name" value="alpha/beta-Hydrolases"/>
    <property type="match status" value="1"/>
</dbReference>
<keyword evidence="3" id="KW-1185">Reference proteome</keyword>
<keyword evidence="2" id="KW-0378">Hydrolase</keyword>
<name>A0A514BQR4_9GAMM</name>
<dbReference type="AlphaFoldDB" id="A0A514BQR4"/>
<gene>
    <name evidence="2" type="ORF">FKV23_06275</name>
</gene>